<dbReference type="PANTHER" id="PTHR30106:SF1">
    <property type="entry name" value="UPF0324 MEMBRANE PROTEIN FN0533"/>
    <property type="match status" value="1"/>
</dbReference>
<evidence type="ECO:0000256" key="5">
    <source>
        <dbReference type="ARBA" id="ARBA00022989"/>
    </source>
</evidence>
<protein>
    <recommendedName>
        <fullName evidence="10">Sulfate exporter family transporter</fullName>
    </recommendedName>
</protein>
<feature type="transmembrane region" description="Helical" evidence="7">
    <location>
        <begin position="438"/>
        <end position="460"/>
    </location>
</feature>
<evidence type="ECO:0000313" key="9">
    <source>
        <dbReference type="Proteomes" id="UP000319383"/>
    </source>
</evidence>
<dbReference type="EMBL" id="CP036276">
    <property type="protein sequence ID" value="QDU44983.1"/>
    <property type="molecule type" value="Genomic_DNA"/>
</dbReference>
<feature type="transmembrane region" description="Helical" evidence="7">
    <location>
        <begin position="371"/>
        <end position="389"/>
    </location>
</feature>
<feature type="transmembrane region" description="Helical" evidence="7">
    <location>
        <begin position="30"/>
        <end position="51"/>
    </location>
</feature>
<evidence type="ECO:0000256" key="7">
    <source>
        <dbReference type="SAM" id="Phobius"/>
    </source>
</evidence>
<feature type="transmembrane region" description="Helical" evidence="7">
    <location>
        <begin position="119"/>
        <end position="137"/>
    </location>
</feature>
<reference evidence="8 9" key="1">
    <citation type="submission" date="2019-02" db="EMBL/GenBank/DDBJ databases">
        <title>Deep-cultivation of Planctomycetes and their phenomic and genomic characterization uncovers novel biology.</title>
        <authorList>
            <person name="Wiegand S."/>
            <person name="Jogler M."/>
            <person name="Boedeker C."/>
            <person name="Pinto D."/>
            <person name="Vollmers J."/>
            <person name="Rivas-Marin E."/>
            <person name="Kohn T."/>
            <person name="Peeters S.H."/>
            <person name="Heuer A."/>
            <person name="Rast P."/>
            <person name="Oberbeckmann S."/>
            <person name="Bunk B."/>
            <person name="Jeske O."/>
            <person name="Meyerdierks A."/>
            <person name="Storesund J.E."/>
            <person name="Kallscheuer N."/>
            <person name="Luecker S."/>
            <person name="Lage O.M."/>
            <person name="Pohl T."/>
            <person name="Merkel B.J."/>
            <person name="Hornburger P."/>
            <person name="Mueller R.-W."/>
            <person name="Bruemmer F."/>
            <person name="Labrenz M."/>
            <person name="Spormann A.M."/>
            <person name="Op den Camp H."/>
            <person name="Overmann J."/>
            <person name="Amann R."/>
            <person name="Jetten M.S.M."/>
            <person name="Mascher T."/>
            <person name="Medema M.H."/>
            <person name="Devos D.P."/>
            <person name="Kaster A.-K."/>
            <person name="Ovreas L."/>
            <person name="Rohde M."/>
            <person name="Galperin M.Y."/>
            <person name="Jogler C."/>
        </authorList>
    </citation>
    <scope>NUCLEOTIDE SEQUENCE [LARGE SCALE GENOMIC DNA]</scope>
    <source>
        <strain evidence="8 9">Mal52</strain>
    </source>
</reference>
<proteinExistence type="inferred from homology"/>
<dbReference type="AlphaFoldDB" id="A0A517ZRC0"/>
<dbReference type="RefSeq" id="WP_145377264.1">
    <property type="nucleotide sequence ID" value="NZ_CP036276.1"/>
</dbReference>
<dbReference type="InterPro" id="IPR018383">
    <property type="entry name" value="UPF0324_pro"/>
</dbReference>
<feature type="transmembrane region" description="Helical" evidence="7">
    <location>
        <begin position="329"/>
        <end position="350"/>
    </location>
</feature>
<evidence type="ECO:0000313" key="8">
    <source>
        <dbReference type="EMBL" id="QDU44983.1"/>
    </source>
</evidence>
<evidence type="ECO:0000256" key="1">
    <source>
        <dbReference type="ARBA" id="ARBA00004651"/>
    </source>
</evidence>
<organism evidence="8 9">
    <name type="scientific">Symmachiella dynata</name>
    <dbReference type="NCBI Taxonomy" id="2527995"/>
    <lineage>
        <taxon>Bacteria</taxon>
        <taxon>Pseudomonadati</taxon>
        <taxon>Planctomycetota</taxon>
        <taxon>Planctomycetia</taxon>
        <taxon>Planctomycetales</taxon>
        <taxon>Planctomycetaceae</taxon>
        <taxon>Symmachiella</taxon>
    </lineage>
</organism>
<feature type="transmembrane region" description="Helical" evidence="7">
    <location>
        <begin position="149"/>
        <end position="169"/>
    </location>
</feature>
<evidence type="ECO:0000256" key="4">
    <source>
        <dbReference type="ARBA" id="ARBA00022692"/>
    </source>
</evidence>
<dbReference type="PANTHER" id="PTHR30106">
    <property type="entry name" value="INNER MEMBRANE PROTEIN YEIH-RELATED"/>
    <property type="match status" value="1"/>
</dbReference>
<dbReference type="Proteomes" id="UP000319383">
    <property type="component" value="Chromosome"/>
</dbReference>
<sequence length="473" mass="50852">MVDEPRAADEIQPENDEVLPAYASGLTEDWWAVILGGAILAVAFTAVYAYGQLEDSPTEYMNPLAEWIRKPGSWTDNPAVSLVKDGQYSVLLGTIAVCAASLVMFGIGQCGMGESFSRFACGFLVVALLAVLAFVMAGQATVKLYHLGYALWAIVLGLLISNTIGTPAFIKPAVKTEFYIKTGLVVLGAEILFGKLLALGKPGIIIAWVVTPIVLTTTYWFGQRILRMASRTLNITIAADMSVCGVSAAIATAAACRAKKEELTLAVGMSMLFTVIMMIIMPVFITTVGIDKTVGAAWMGGTIDATGAVAAAGEFLGDEYTPVAMTVKMIQNILIGVIAFAVSVYWTIYVDRGEKSQKVSLWEIWYRFPKFIVGFVGASILFSFIHETLPEGPAVLDAMIGGTTKTLRGWFFCLAFVSIGLETNFRELGASLQGGKPLILYVCGQTLNLSLTLLMAWLMFKVVFPEAATALIK</sequence>
<comment type="subcellular location">
    <subcellularLocation>
        <location evidence="1">Cell membrane</location>
        <topology evidence="1">Multi-pass membrane protein</topology>
    </subcellularLocation>
</comment>
<keyword evidence="3" id="KW-1003">Cell membrane</keyword>
<dbReference type="Pfam" id="PF03601">
    <property type="entry name" value="Cons_hypoth698"/>
    <property type="match status" value="1"/>
</dbReference>
<keyword evidence="6 7" id="KW-0472">Membrane</keyword>
<feature type="transmembrane region" description="Helical" evidence="7">
    <location>
        <begin position="88"/>
        <end position="107"/>
    </location>
</feature>
<keyword evidence="9" id="KW-1185">Reference proteome</keyword>
<evidence type="ECO:0000256" key="6">
    <source>
        <dbReference type="ARBA" id="ARBA00023136"/>
    </source>
</evidence>
<name>A0A517ZRC0_9PLAN</name>
<accession>A0A517ZRC0</accession>
<keyword evidence="5 7" id="KW-1133">Transmembrane helix</keyword>
<keyword evidence="4 7" id="KW-0812">Transmembrane</keyword>
<dbReference type="KEGG" id="sdyn:Mal52_34700"/>
<dbReference type="GO" id="GO:0005886">
    <property type="term" value="C:plasma membrane"/>
    <property type="evidence" value="ECO:0007669"/>
    <property type="project" value="UniProtKB-SubCell"/>
</dbReference>
<feature type="transmembrane region" description="Helical" evidence="7">
    <location>
        <begin position="409"/>
        <end position="426"/>
    </location>
</feature>
<evidence type="ECO:0008006" key="10">
    <source>
        <dbReference type="Google" id="ProtNLM"/>
    </source>
</evidence>
<evidence type="ECO:0000256" key="3">
    <source>
        <dbReference type="ARBA" id="ARBA00022475"/>
    </source>
</evidence>
<feature type="transmembrane region" description="Helical" evidence="7">
    <location>
        <begin position="233"/>
        <end position="253"/>
    </location>
</feature>
<feature type="transmembrane region" description="Helical" evidence="7">
    <location>
        <begin position="178"/>
        <end position="198"/>
    </location>
</feature>
<gene>
    <name evidence="8" type="ORF">Mal52_34700</name>
</gene>
<comment type="similarity">
    <text evidence="2">Belongs to the UPF0324 family.</text>
</comment>
<feature type="transmembrane region" description="Helical" evidence="7">
    <location>
        <begin position="265"/>
        <end position="285"/>
    </location>
</feature>
<feature type="transmembrane region" description="Helical" evidence="7">
    <location>
        <begin position="297"/>
        <end position="317"/>
    </location>
</feature>
<feature type="transmembrane region" description="Helical" evidence="7">
    <location>
        <begin position="204"/>
        <end position="221"/>
    </location>
</feature>
<evidence type="ECO:0000256" key="2">
    <source>
        <dbReference type="ARBA" id="ARBA00007977"/>
    </source>
</evidence>